<dbReference type="Proteomes" id="UP000054217">
    <property type="component" value="Unassembled WGS sequence"/>
</dbReference>
<protein>
    <submittedName>
        <fullName evidence="1">Uncharacterized protein</fullName>
    </submittedName>
</protein>
<organism evidence="1 2">
    <name type="scientific">Pisolithus tinctorius Marx 270</name>
    <dbReference type="NCBI Taxonomy" id="870435"/>
    <lineage>
        <taxon>Eukaryota</taxon>
        <taxon>Fungi</taxon>
        <taxon>Dikarya</taxon>
        <taxon>Basidiomycota</taxon>
        <taxon>Agaricomycotina</taxon>
        <taxon>Agaricomycetes</taxon>
        <taxon>Agaricomycetidae</taxon>
        <taxon>Boletales</taxon>
        <taxon>Sclerodermatineae</taxon>
        <taxon>Pisolithaceae</taxon>
        <taxon>Pisolithus</taxon>
    </lineage>
</organism>
<dbReference type="EMBL" id="KN831950">
    <property type="protein sequence ID" value="KIO11411.1"/>
    <property type="molecule type" value="Genomic_DNA"/>
</dbReference>
<name>A0A0C3PQX6_PISTI</name>
<sequence>MDSLSTGRIGCPLLLGPDQPGPRDLLLRFMKPSSNLAVLYSLMQNPRRQGNLYRP</sequence>
<keyword evidence="2" id="KW-1185">Reference proteome</keyword>
<dbReference type="AlphaFoldDB" id="A0A0C3PQX6"/>
<dbReference type="HOGENOM" id="CLU_3033393_0_0_1"/>
<evidence type="ECO:0000313" key="2">
    <source>
        <dbReference type="Proteomes" id="UP000054217"/>
    </source>
</evidence>
<proteinExistence type="predicted"/>
<reference evidence="1 2" key="1">
    <citation type="submission" date="2014-04" db="EMBL/GenBank/DDBJ databases">
        <authorList>
            <consortium name="DOE Joint Genome Institute"/>
            <person name="Kuo A."/>
            <person name="Kohler A."/>
            <person name="Costa M.D."/>
            <person name="Nagy L.G."/>
            <person name="Floudas D."/>
            <person name="Copeland A."/>
            <person name="Barry K.W."/>
            <person name="Cichocki N."/>
            <person name="Veneault-Fourrey C."/>
            <person name="LaButti K."/>
            <person name="Lindquist E.A."/>
            <person name="Lipzen A."/>
            <person name="Lundell T."/>
            <person name="Morin E."/>
            <person name="Murat C."/>
            <person name="Sun H."/>
            <person name="Tunlid A."/>
            <person name="Henrissat B."/>
            <person name="Grigoriev I.V."/>
            <person name="Hibbett D.S."/>
            <person name="Martin F."/>
            <person name="Nordberg H.P."/>
            <person name="Cantor M.N."/>
            <person name="Hua S.X."/>
        </authorList>
    </citation>
    <scope>NUCLEOTIDE SEQUENCE [LARGE SCALE GENOMIC DNA]</scope>
    <source>
        <strain evidence="1 2">Marx 270</strain>
    </source>
</reference>
<accession>A0A0C3PQX6</accession>
<reference evidence="2" key="2">
    <citation type="submission" date="2015-01" db="EMBL/GenBank/DDBJ databases">
        <title>Evolutionary Origins and Diversification of the Mycorrhizal Mutualists.</title>
        <authorList>
            <consortium name="DOE Joint Genome Institute"/>
            <consortium name="Mycorrhizal Genomics Consortium"/>
            <person name="Kohler A."/>
            <person name="Kuo A."/>
            <person name="Nagy L.G."/>
            <person name="Floudas D."/>
            <person name="Copeland A."/>
            <person name="Barry K.W."/>
            <person name="Cichocki N."/>
            <person name="Veneault-Fourrey C."/>
            <person name="LaButti K."/>
            <person name="Lindquist E.A."/>
            <person name="Lipzen A."/>
            <person name="Lundell T."/>
            <person name="Morin E."/>
            <person name="Murat C."/>
            <person name="Riley R."/>
            <person name="Ohm R."/>
            <person name="Sun H."/>
            <person name="Tunlid A."/>
            <person name="Henrissat B."/>
            <person name="Grigoriev I.V."/>
            <person name="Hibbett D.S."/>
            <person name="Martin F."/>
        </authorList>
    </citation>
    <scope>NUCLEOTIDE SEQUENCE [LARGE SCALE GENOMIC DNA]</scope>
    <source>
        <strain evidence="2">Marx 270</strain>
    </source>
</reference>
<evidence type="ECO:0000313" key="1">
    <source>
        <dbReference type="EMBL" id="KIO11411.1"/>
    </source>
</evidence>
<dbReference type="InParanoid" id="A0A0C3PQX6"/>
<gene>
    <name evidence="1" type="ORF">M404DRAFT_995059</name>
</gene>